<keyword evidence="3 8" id="KW-0812">Transmembrane</keyword>
<keyword evidence="11" id="KW-1185">Reference proteome</keyword>
<accession>A0A6A6BRD0</accession>
<keyword evidence="4" id="KW-0378">Hydrolase</keyword>
<keyword evidence="5 8" id="KW-1133">Transmembrane helix</keyword>
<evidence type="ECO:0000256" key="8">
    <source>
        <dbReference type="SAM" id="Phobius"/>
    </source>
</evidence>
<evidence type="ECO:0000259" key="9">
    <source>
        <dbReference type="Pfam" id="PF01694"/>
    </source>
</evidence>
<dbReference type="EMBL" id="ML995477">
    <property type="protein sequence ID" value="KAF2145377.1"/>
    <property type="molecule type" value="Genomic_DNA"/>
</dbReference>
<feature type="transmembrane region" description="Helical" evidence="8">
    <location>
        <begin position="326"/>
        <end position="351"/>
    </location>
</feature>
<dbReference type="InterPro" id="IPR050925">
    <property type="entry name" value="Rhomboid_protease_S54"/>
</dbReference>
<evidence type="ECO:0000256" key="2">
    <source>
        <dbReference type="ARBA" id="ARBA00009045"/>
    </source>
</evidence>
<evidence type="ECO:0000256" key="5">
    <source>
        <dbReference type="ARBA" id="ARBA00022989"/>
    </source>
</evidence>
<dbReference type="SUPFAM" id="SSF144091">
    <property type="entry name" value="Rhomboid-like"/>
    <property type="match status" value="1"/>
</dbReference>
<feature type="transmembrane region" description="Helical" evidence="8">
    <location>
        <begin position="363"/>
        <end position="382"/>
    </location>
</feature>
<feature type="domain" description="Peptidase S54 rhomboid" evidence="9">
    <location>
        <begin position="377"/>
        <end position="520"/>
    </location>
</feature>
<dbReference type="GO" id="GO:0016020">
    <property type="term" value="C:membrane"/>
    <property type="evidence" value="ECO:0007669"/>
    <property type="project" value="UniProtKB-SubCell"/>
</dbReference>
<keyword evidence="6 8" id="KW-0472">Membrane</keyword>
<dbReference type="AlphaFoldDB" id="A0A6A6BRD0"/>
<dbReference type="Gene3D" id="1.20.1540.10">
    <property type="entry name" value="Rhomboid-like"/>
    <property type="match status" value="1"/>
</dbReference>
<dbReference type="PANTHER" id="PTHR43731:SF14">
    <property type="entry name" value="PRESENILIN-ASSOCIATED RHOMBOID-LIKE PROTEIN, MITOCHONDRIAL"/>
    <property type="match status" value="1"/>
</dbReference>
<evidence type="ECO:0000256" key="7">
    <source>
        <dbReference type="SAM" id="MobiDB-lite"/>
    </source>
</evidence>
<gene>
    <name evidence="10" type="ORF">K452DRAFT_305408</name>
</gene>
<proteinExistence type="inferred from homology"/>
<dbReference type="GO" id="GO:0006465">
    <property type="term" value="P:signal peptide processing"/>
    <property type="evidence" value="ECO:0007669"/>
    <property type="project" value="TreeGrafter"/>
</dbReference>
<evidence type="ECO:0000256" key="4">
    <source>
        <dbReference type="ARBA" id="ARBA00022801"/>
    </source>
</evidence>
<feature type="compositionally biased region" description="Basic and acidic residues" evidence="7">
    <location>
        <begin position="227"/>
        <end position="248"/>
    </location>
</feature>
<reference evidence="10" key="1">
    <citation type="journal article" date="2020" name="Stud. Mycol.">
        <title>101 Dothideomycetes genomes: a test case for predicting lifestyles and emergence of pathogens.</title>
        <authorList>
            <person name="Haridas S."/>
            <person name="Albert R."/>
            <person name="Binder M."/>
            <person name="Bloem J."/>
            <person name="Labutti K."/>
            <person name="Salamov A."/>
            <person name="Andreopoulos B."/>
            <person name="Baker S."/>
            <person name="Barry K."/>
            <person name="Bills G."/>
            <person name="Bluhm B."/>
            <person name="Cannon C."/>
            <person name="Castanera R."/>
            <person name="Culley D."/>
            <person name="Daum C."/>
            <person name="Ezra D."/>
            <person name="Gonzalez J."/>
            <person name="Henrissat B."/>
            <person name="Kuo A."/>
            <person name="Liang C."/>
            <person name="Lipzen A."/>
            <person name="Lutzoni F."/>
            <person name="Magnuson J."/>
            <person name="Mondo S."/>
            <person name="Nolan M."/>
            <person name="Ohm R."/>
            <person name="Pangilinan J."/>
            <person name="Park H.-J."/>
            <person name="Ramirez L."/>
            <person name="Alfaro M."/>
            <person name="Sun H."/>
            <person name="Tritt A."/>
            <person name="Yoshinaga Y."/>
            <person name="Zwiers L.-H."/>
            <person name="Turgeon B."/>
            <person name="Goodwin S."/>
            <person name="Spatafora J."/>
            <person name="Crous P."/>
            <person name="Grigoriev I."/>
        </authorList>
    </citation>
    <scope>NUCLEOTIDE SEQUENCE</scope>
    <source>
        <strain evidence="10">CBS 121167</strain>
    </source>
</reference>
<dbReference type="GeneID" id="54300392"/>
<comment type="similarity">
    <text evidence="2">Belongs to the peptidase S54 family.</text>
</comment>
<dbReference type="PANTHER" id="PTHR43731">
    <property type="entry name" value="RHOMBOID PROTEASE"/>
    <property type="match status" value="1"/>
</dbReference>
<comment type="subcellular location">
    <subcellularLocation>
        <location evidence="1">Membrane</location>
        <topology evidence="1">Multi-pass membrane protein</topology>
    </subcellularLocation>
</comment>
<sequence>MSNACAVACRPLAWLRFPPPWTTTLARTVARPPSLVPSLTTTTRHGLFALRPFAFRTFATTTALSAKKKKQQQHAPAQQQQQEKEDAPLPTGDLTAEQTTALFGAHVTPATGNALLRALQHRRITGSLAERGVRFDDKNNKASYPGVTPSLALAALEYLRAKFPVDEEAAAAAWARAEAQRLEHELIARAERLRIYKPVERAAQHNEGLYGYSELEAMRRRNEEAWEREEKEREAREEKEAKELERQGRSGPLARVKGRVELAQRKEKSEFVRYYEEQAMLIKEKEAPRMSTARRVLPSLAIATFVLTLSYLLATTYHPPAQSSRIFPTTAPALTTCLTLVTLNLLVFAAWRIPPLWPTLNRFFVQTPGYPVALSVVGNIFSHQEPLHFFWNMLLLMSAGVQLHEFVGRGTFLGIYVGGGVAGAAASLTCFALARNLGTASLGASGAVAAVIGALLLLREAEHLVVPGTDWRVPVSSSLLLSAFLAYEVWGLTRGRGKTSIDHVAHLGGYATGMVAAWGVKRGLAERRREVEERRRERGGGGLFGK</sequence>
<feature type="region of interest" description="Disordered" evidence="7">
    <location>
        <begin position="65"/>
        <end position="92"/>
    </location>
</feature>
<dbReference type="RefSeq" id="XP_033401089.1">
    <property type="nucleotide sequence ID" value="XM_033542895.1"/>
</dbReference>
<dbReference type="Pfam" id="PF01694">
    <property type="entry name" value="Rhomboid"/>
    <property type="match status" value="1"/>
</dbReference>
<dbReference type="InterPro" id="IPR022764">
    <property type="entry name" value="Peptidase_S54_rhomboid_dom"/>
</dbReference>
<dbReference type="InterPro" id="IPR035952">
    <property type="entry name" value="Rhomboid-like_sf"/>
</dbReference>
<feature type="transmembrane region" description="Helical" evidence="8">
    <location>
        <begin position="413"/>
        <end position="434"/>
    </location>
</feature>
<feature type="transmembrane region" description="Helical" evidence="8">
    <location>
        <begin position="471"/>
        <end position="490"/>
    </location>
</feature>
<dbReference type="Proteomes" id="UP000799438">
    <property type="component" value="Unassembled WGS sequence"/>
</dbReference>
<evidence type="ECO:0000313" key="10">
    <source>
        <dbReference type="EMBL" id="KAF2145377.1"/>
    </source>
</evidence>
<feature type="transmembrane region" description="Helical" evidence="8">
    <location>
        <begin position="296"/>
        <end position="314"/>
    </location>
</feature>
<evidence type="ECO:0000256" key="3">
    <source>
        <dbReference type="ARBA" id="ARBA00022692"/>
    </source>
</evidence>
<feature type="region of interest" description="Disordered" evidence="7">
    <location>
        <begin position="227"/>
        <end position="250"/>
    </location>
</feature>
<evidence type="ECO:0000313" key="11">
    <source>
        <dbReference type="Proteomes" id="UP000799438"/>
    </source>
</evidence>
<protein>
    <recommendedName>
        <fullName evidence="9">Peptidase S54 rhomboid domain-containing protein</fullName>
    </recommendedName>
</protein>
<organism evidence="10 11">
    <name type="scientific">Aplosporella prunicola CBS 121167</name>
    <dbReference type="NCBI Taxonomy" id="1176127"/>
    <lineage>
        <taxon>Eukaryota</taxon>
        <taxon>Fungi</taxon>
        <taxon>Dikarya</taxon>
        <taxon>Ascomycota</taxon>
        <taxon>Pezizomycotina</taxon>
        <taxon>Dothideomycetes</taxon>
        <taxon>Dothideomycetes incertae sedis</taxon>
        <taxon>Botryosphaeriales</taxon>
        <taxon>Aplosporellaceae</taxon>
        <taxon>Aplosporella</taxon>
    </lineage>
</organism>
<evidence type="ECO:0000256" key="1">
    <source>
        <dbReference type="ARBA" id="ARBA00004141"/>
    </source>
</evidence>
<dbReference type="GO" id="GO:0004252">
    <property type="term" value="F:serine-type endopeptidase activity"/>
    <property type="evidence" value="ECO:0007669"/>
    <property type="project" value="InterPro"/>
</dbReference>
<dbReference type="OrthoDB" id="10260614at2759"/>
<evidence type="ECO:0000256" key="6">
    <source>
        <dbReference type="ARBA" id="ARBA00023136"/>
    </source>
</evidence>
<feature type="transmembrane region" description="Helical" evidence="8">
    <location>
        <begin position="441"/>
        <end position="459"/>
    </location>
</feature>
<name>A0A6A6BRD0_9PEZI</name>